<dbReference type="OrthoDB" id="465835at2"/>
<dbReference type="STRING" id="650891.SAMN05216203_0181"/>
<dbReference type="AlphaFoldDB" id="A0A1I6GJV2"/>
<proteinExistence type="predicted"/>
<accession>A0A1I6GJV2</accession>
<sequence length="204" mass="23345">MALLNLEWLQVVTAVRRVRPVHLAIVVAAISGCANHVTVPEDPASPVQAYLVNHGRHASLVLPDPDGQWRRYVHGEWRWYALDETGPLRAMQAILWPTQATIGRGTLDRSPETGRPLPGIPEGYAEAIGFQVSQSRVTALRDRLDAYFENPEKRHYQPRYGLEFVPFPKDYWFMHQSNEVIAHWLRALGLEVRGPTLFSDWKFR</sequence>
<name>A0A1I6GJV2_9GAMM</name>
<dbReference type="RefSeq" id="WP_092008439.1">
    <property type="nucleotide sequence ID" value="NZ_FOYW01000001.1"/>
</dbReference>
<reference evidence="1 2" key="1">
    <citation type="submission" date="2016-10" db="EMBL/GenBank/DDBJ databases">
        <authorList>
            <person name="de Groot N.N."/>
        </authorList>
    </citation>
    <scope>NUCLEOTIDE SEQUENCE [LARGE SCALE GENOMIC DNA]</scope>
    <source>
        <strain evidence="1 2">CGMCC 1.9167</strain>
    </source>
</reference>
<dbReference type="EMBL" id="FOYW01000001">
    <property type="protein sequence ID" value="SFR42436.1"/>
    <property type="molecule type" value="Genomic_DNA"/>
</dbReference>
<evidence type="ECO:0000313" key="1">
    <source>
        <dbReference type="EMBL" id="SFR42436.1"/>
    </source>
</evidence>
<evidence type="ECO:0008006" key="3">
    <source>
        <dbReference type="Google" id="ProtNLM"/>
    </source>
</evidence>
<protein>
    <recommendedName>
        <fullName evidence="3">DUF2459 domain-containing protein</fullName>
    </recommendedName>
</protein>
<evidence type="ECO:0000313" key="2">
    <source>
        <dbReference type="Proteomes" id="UP000198644"/>
    </source>
</evidence>
<dbReference type="Proteomes" id="UP000198644">
    <property type="component" value="Unassembled WGS sequence"/>
</dbReference>
<organism evidence="1 2">
    <name type="scientific">Marinobacter daqiaonensis</name>
    <dbReference type="NCBI Taxonomy" id="650891"/>
    <lineage>
        <taxon>Bacteria</taxon>
        <taxon>Pseudomonadati</taxon>
        <taxon>Pseudomonadota</taxon>
        <taxon>Gammaproteobacteria</taxon>
        <taxon>Pseudomonadales</taxon>
        <taxon>Marinobacteraceae</taxon>
        <taxon>Marinobacter</taxon>
    </lineage>
</organism>
<gene>
    <name evidence="1" type="ORF">SAMN05216203_0181</name>
</gene>
<keyword evidence="2" id="KW-1185">Reference proteome</keyword>